<feature type="compositionally biased region" description="Basic and acidic residues" evidence="1">
    <location>
        <begin position="90"/>
        <end position="109"/>
    </location>
</feature>
<feature type="region of interest" description="Disordered" evidence="1">
    <location>
        <begin position="82"/>
        <end position="109"/>
    </location>
</feature>
<evidence type="ECO:0000313" key="2">
    <source>
        <dbReference type="EMBL" id="NYD28787.1"/>
    </source>
</evidence>
<protein>
    <recommendedName>
        <fullName evidence="4">Ferredoxin</fullName>
    </recommendedName>
</protein>
<evidence type="ECO:0008006" key="4">
    <source>
        <dbReference type="Google" id="ProtNLM"/>
    </source>
</evidence>
<accession>A0A852R796</accession>
<dbReference type="AlphaFoldDB" id="A0A852R796"/>
<comment type="caution">
    <text evidence="2">The sequence shown here is derived from an EMBL/GenBank/DDBJ whole genome shotgun (WGS) entry which is preliminary data.</text>
</comment>
<name>A0A852R796_9ACTN</name>
<organism evidence="2 3">
    <name type="scientific">Nocardioides kongjuensis</name>
    <dbReference type="NCBI Taxonomy" id="349522"/>
    <lineage>
        <taxon>Bacteria</taxon>
        <taxon>Bacillati</taxon>
        <taxon>Actinomycetota</taxon>
        <taxon>Actinomycetes</taxon>
        <taxon>Propionibacteriales</taxon>
        <taxon>Nocardioidaceae</taxon>
        <taxon>Nocardioides</taxon>
    </lineage>
</organism>
<dbReference type="EMBL" id="JACCBF010000001">
    <property type="protein sequence ID" value="NYD28787.1"/>
    <property type="molecule type" value="Genomic_DNA"/>
</dbReference>
<gene>
    <name evidence="2" type="ORF">BJ958_000333</name>
</gene>
<evidence type="ECO:0000256" key="1">
    <source>
        <dbReference type="SAM" id="MobiDB-lite"/>
    </source>
</evidence>
<keyword evidence="3" id="KW-1185">Reference proteome</keyword>
<evidence type="ECO:0000313" key="3">
    <source>
        <dbReference type="Proteomes" id="UP000582231"/>
    </source>
</evidence>
<proteinExistence type="predicted"/>
<sequence>MAVRPDVRLDDAPMQPVSCGTCGALVEARKSSWDQTSIQWNDAALATCIERRASTPRPGPNGATFTGCAALREAIREAAVRGTLDVVDDEPLKTNPDHHRDQHDTEVHA</sequence>
<dbReference type="RefSeq" id="WP_179724956.1">
    <property type="nucleotide sequence ID" value="NZ_BAABEF010000001.1"/>
</dbReference>
<reference evidence="2 3" key="1">
    <citation type="submission" date="2020-07" db="EMBL/GenBank/DDBJ databases">
        <title>Sequencing the genomes of 1000 actinobacteria strains.</title>
        <authorList>
            <person name="Klenk H.-P."/>
        </authorList>
    </citation>
    <scope>NUCLEOTIDE SEQUENCE [LARGE SCALE GENOMIC DNA]</scope>
    <source>
        <strain evidence="2 3">DSM 19082</strain>
    </source>
</reference>
<dbReference type="Proteomes" id="UP000582231">
    <property type="component" value="Unassembled WGS sequence"/>
</dbReference>